<name>A0AB39L195_9MICC</name>
<reference evidence="1" key="1">
    <citation type="submission" date="2024-07" db="EMBL/GenBank/DDBJ databases">
        <authorList>
            <person name="fu j."/>
        </authorList>
    </citation>
    <scope>NUCLEOTIDE SEQUENCE</scope>
    <source>
        <strain evidence="1">P10A9</strain>
    </source>
</reference>
<gene>
    <name evidence="1" type="ORF">AB5L97_13410</name>
</gene>
<dbReference type="Pfam" id="PF13704">
    <property type="entry name" value="Glyco_tranf_2_4"/>
    <property type="match status" value="1"/>
</dbReference>
<dbReference type="SUPFAM" id="SSF53448">
    <property type="entry name" value="Nucleotide-diphospho-sugar transferases"/>
    <property type="match status" value="1"/>
</dbReference>
<organism evidence="1">
    <name type="scientific">Sinomonas puerhi</name>
    <dbReference type="NCBI Taxonomy" id="3238584"/>
    <lineage>
        <taxon>Bacteria</taxon>
        <taxon>Bacillati</taxon>
        <taxon>Actinomycetota</taxon>
        <taxon>Actinomycetes</taxon>
        <taxon>Micrococcales</taxon>
        <taxon>Micrococcaceae</taxon>
        <taxon>Sinomonas</taxon>
    </lineage>
</organism>
<dbReference type="EMBL" id="CP163302">
    <property type="protein sequence ID" value="XDP44267.1"/>
    <property type="molecule type" value="Genomic_DNA"/>
</dbReference>
<dbReference type="Gene3D" id="3.90.550.10">
    <property type="entry name" value="Spore Coat Polysaccharide Biosynthesis Protein SpsA, Chain A"/>
    <property type="match status" value="1"/>
</dbReference>
<accession>A0AB39L195</accession>
<dbReference type="InterPro" id="IPR029044">
    <property type="entry name" value="Nucleotide-diphossugar_trans"/>
</dbReference>
<dbReference type="RefSeq" id="WP_369045030.1">
    <property type="nucleotide sequence ID" value="NZ_CP163302.1"/>
</dbReference>
<dbReference type="KEGG" id="spue:AB5L97_13410"/>
<evidence type="ECO:0000313" key="1">
    <source>
        <dbReference type="EMBL" id="XDP44267.1"/>
    </source>
</evidence>
<sequence>MVHNESDIIEPVVKHFLSEGVTGVIAVDHDSTDGTLGILNDLAARDRRIHVGRKMSKAFHQARSMSYIARLAFTAGADWIVPFDADEIWTAPSGTLADHLRCSASGVVRAQMFDAFPAEGTGRIDPSSDQYLQVEHQPGPMLKSAFKAQSWVWIGPGNHAVTHPGTVEVSLRIDHLPYRSYEQYCSKVLSGAAALEVSEGTPQEEGSHWREHASVAEEERQARWHEYVAGSRSLNFGSVHGERELIENPLWTKEA</sequence>
<proteinExistence type="predicted"/>
<dbReference type="AlphaFoldDB" id="A0AB39L195"/>
<protein>
    <submittedName>
        <fullName evidence="1">Glycosyltransferase family 2 protein</fullName>
    </submittedName>
</protein>